<dbReference type="SUPFAM" id="SSF52129">
    <property type="entry name" value="Caspase-like"/>
    <property type="match status" value="1"/>
</dbReference>
<evidence type="ECO:0000256" key="3">
    <source>
        <dbReference type="ARBA" id="ARBA00022807"/>
    </source>
</evidence>
<dbReference type="VEuPathDB" id="FungiDB:I302_08797"/>
<reference evidence="7" key="2">
    <citation type="submission" date="2013-07" db="EMBL/GenBank/DDBJ databases">
        <authorList>
            <consortium name="The Broad Institute Genome Sequencing Platform"/>
            <person name="Cuomo C."/>
            <person name="Litvintseva A."/>
            <person name="Chen Y."/>
            <person name="Heitman J."/>
            <person name="Sun S."/>
            <person name="Springer D."/>
            <person name="Dromer F."/>
            <person name="Young S.K."/>
            <person name="Zeng Q."/>
            <person name="Gargeya S."/>
            <person name="Fitzgerald M."/>
            <person name="Abouelleil A."/>
            <person name="Alvarado L."/>
            <person name="Berlin A.M."/>
            <person name="Chapman S.B."/>
            <person name="Dewar J."/>
            <person name="Goldberg J."/>
            <person name="Griggs A."/>
            <person name="Gujja S."/>
            <person name="Hansen M."/>
            <person name="Howarth C."/>
            <person name="Imamovic A."/>
            <person name="Larimer J."/>
            <person name="McCowan C."/>
            <person name="Murphy C."/>
            <person name="Pearson M."/>
            <person name="Priest M."/>
            <person name="Roberts A."/>
            <person name="Saif S."/>
            <person name="Shea T."/>
            <person name="Sykes S."/>
            <person name="Wortman J."/>
            <person name="Nusbaum C."/>
            <person name="Birren B."/>
        </authorList>
    </citation>
    <scope>NUCLEOTIDE SEQUENCE</scope>
    <source>
        <strain evidence="7">CBS 10118</strain>
    </source>
</reference>
<dbReference type="Gene3D" id="3.40.50.12660">
    <property type="match status" value="2"/>
</dbReference>
<dbReference type="GO" id="GO:0004197">
    <property type="term" value="F:cysteine-type endopeptidase activity"/>
    <property type="evidence" value="ECO:0007669"/>
    <property type="project" value="InterPro"/>
</dbReference>
<dbReference type="GO" id="GO:0005737">
    <property type="term" value="C:cytoplasm"/>
    <property type="evidence" value="ECO:0007669"/>
    <property type="project" value="TreeGrafter"/>
</dbReference>
<feature type="region of interest" description="Disordered" evidence="4">
    <location>
        <begin position="1"/>
        <end position="179"/>
    </location>
</feature>
<evidence type="ECO:0000313" key="7">
    <source>
        <dbReference type="EMBL" id="WVW83495.1"/>
    </source>
</evidence>
<name>A0A1B9FTC1_9TREE</name>
<proteinExistence type="inferred from homology"/>
<keyword evidence="3" id="KW-0645">Protease</keyword>
<dbReference type="EMBL" id="CP144543">
    <property type="protein sequence ID" value="WVW83495.1"/>
    <property type="molecule type" value="Genomic_DNA"/>
</dbReference>
<keyword evidence="3" id="KW-0378">Hydrolase</keyword>
<accession>A0A1B9FTC1</accession>
<evidence type="ECO:0000313" key="8">
    <source>
        <dbReference type="Proteomes" id="UP000092730"/>
    </source>
</evidence>
<dbReference type="InterPro" id="IPR050452">
    <property type="entry name" value="Metacaspase"/>
</dbReference>
<feature type="compositionally biased region" description="Basic and acidic residues" evidence="4">
    <location>
        <begin position="94"/>
        <end position="109"/>
    </location>
</feature>
<comment type="similarity">
    <text evidence="1">Belongs to the peptidase C14B family.</text>
</comment>
<organism evidence="6">
    <name type="scientific">Kwoniella bestiolae CBS 10118</name>
    <dbReference type="NCBI Taxonomy" id="1296100"/>
    <lineage>
        <taxon>Eukaryota</taxon>
        <taxon>Fungi</taxon>
        <taxon>Dikarya</taxon>
        <taxon>Basidiomycota</taxon>
        <taxon>Agaricomycotina</taxon>
        <taxon>Tremellomycetes</taxon>
        <taxon>Tremellales</taxon>
        <taxon>Cryptococcaceae</taxon>
        <taxon>Kwoniella</taxon>
    </lineage>
</organism>
<dbReference type="EMBL" id="KI894026">
    <property type="protein sequence ID" value="OCF22016.1"/>
    <property type="molecule type" value="Genomic_DNA"/>
</dbReference>
<keyword evidence="8" id="KW-1185">Reference proteome</keyword>
<dbReference type="KEGG" id="kbi:30213196"/>
<dbReference type="AlphaFoldDB" id="A0A1B9FTC1"/>
<dbReference type="PANTHER" id="PTHR48104:SF30">
    <property type="entry name" value="METACASPASE-1"/>
    <property type="match status" value="1"/>
</dbReference>
<dbReference type="RefSeq" id="XP_019043086.1">
    <property type="nucleotide sequence ID" value="XM_019195373.1"/>
</dbReference>
<sequence>MSSDEYEESYEESYEEQQSEEEDHQSESESEPSSSSSASSESDIGSDDNQGHHSSDLGSHHSGSGSEEYREASEGDGGGVAGGYGHGGSHGHGSHSDSHDKEKNKKIKDGVTSIFKKIKEHREKKKNKEEGDDERSAGYAHGSGGEYQQGYHQSSGMEGSFGAMNLGGQDSGQYQPAQQYSGYCQQPQKHGAYGAPQQYGGYDQTYNQGGGYRQGGDQFNYVPPPGPPPQDYYPTGAGYIPQQQYQGPQPPYGNQYRGGDDGQPHQQHYGPTFTDPQTGEVAQAFFEYSRCSGTRKALLIGINYFGTSGELAGCINDAHNVQKFICERFGYRPADIVMLTDDTNDPRTLPTRENILKGMRWLVEGAQRDDALFLHYSGHGTQAEDLDGDEGDDDDEAICPLDHETAGLIIDDDSDHEIVVKPLPAGCRLTAIFDSCHSGTVMDLPYVYSTEGTIKEPDLLSEAKEGLLGAGMDVLRGDTGGIMANLFGAAKDVFDAKKSHEKTKKTKTSPADVIQWAGCKDDQTSADTQEEGKATGAMSYAFIAALTKYPNQSYQQLLTSIREEMKGRYTQKPQLSACHPIDTELHFVA</sequence>
<keyword evidence="2" id="KW-0053">Apoptosis</keyword>
<dbReference type="GO" id="GO:0006508">
    <property type="term" value="P:proteolysis"/>
    <property type="evidence" value="ECO:0007669"/>
    <property type="project" value="InterPro"/>
</dbReference>
<feature type="compositionally biased region" description="Basic and acidic residues" evidence="4">
    <location>
        <begin position="49"/>
        <end position="59"/>
    </location>
</feature>
<dbReference type="Proteomes" id="UP000092730">
    <property type="component" value="Chromosome 3"/>
</dbReference>
<dbReference type="Pfam" id="PF00656">
    <property type="entry name" value="Peptidase_C14"/>
    <property type="match status" value="1"/>
</dbReference>
<feature type="compositionally biased region" description="Gly residues" evidence="4">
    <location>
        <begin position="75"/>
        <end position="91"/>
    </location>
</feature>
<keyword evidence="3" id="KW-0788">Thiol protease</keyword>
<evidence type="ECO:0000313" key="6">
    <source>
        <dbReference type="EMBL" id="OCF22016.1"/>
    </source>
</evidence>
<evidence type="ECO:0000259" key="5">
    <source>
        <dbReference type="Pfam" id="PF00656"/>
    </source>
</evidence>
<feature type="compositionally biased region" description="Acidic residues" evidence="4">
    <location>
        <begin position="1"/>
        <end position="30"/>
    </location>
</feature>
<evidence type="ECO:0000256" key="1">
    <source>
        <dbReference type="ARBA" id="ARBA00009005"/>
    </source>
</evidence>
<reference evidence="7" key="4">
    <citation type="submission" date="2024-02" db="EMBL/GenBank/DDBJ databases">
        <title>Comparative genomics of Cryptococcus and Kwoniella reveals pathogenesis evolution and contrasting modes of karyotype evolution via chromosome fusion or intercentromeric recombination.</title>
        <authorList>
            <person name="Coelho M.A."/>
            <person name="David-Palma M."/>
            <person name="Shea T."/>
            <person name="Bowers K."/>
            <person name="McGinley-Smith S."/>
            <person name="Mohammad A.W."/>
            <person name="Gnirke A."/>
            <person name="Yurkov A.M."/>
            <person name="Nowrousian M."/>
            <person name="Sun S."/>
            <person name="Cuomo C.A."/>
            <person name="Heitman J."/>
        </authorList>
    </citation>
    <scope>NUCLEOTIDE SEQUENCE</scope>
    <source>
        <strain evidence="7">CBS 10118</strain>
    </source>
</reference>
<feature type="region of interest" description="Disordered" evidence="4">
    <location>
        <begin position="194"/>
        <end position="229"/>
    </location>
</feature>
<dbReference type="GeneID" id="30213196"/>
<evidence type="ECO:0000256" key="2">
    <source>
        <dbReference type="ARBA" id="ARBA00022703"/>
    </source>
</evidence>
<feature type="compositionally biased region" description="Low complexity" evidence="4">
    <location>
        <begin position="31"/>
        <end position="43"/>
    </location>
</feature>
<dbReference type="InterPro" id="IPR011600">
    <property type="entry name" value="Pept_C14_caspase"/>
</dbReference>
<dbReference type="PANTHER" id="PTHR48104">
    <property type="entry name" value="METACASPASE-4"/>
    <property type="match status" value="1"/>
</dbReference>
<evidence type="ECO:0000256" key="4">
    <source>
        <dbReference type="SAM" id="MobiDB-lite"/>
    </source>
</evidence>
<feature type="domain" description="Peptidase C14 caspase" evidence="5">
    <location>
        <begin position="294"/>
        <end position="579"/>
    </location>
</feature>
<feature type="compositionally biased region" description="Basic residues" evidence="4">
    <location>
        <begin position="116"/>
        <end position="125"/>
    </location>
</feature>
<protein>
    <submittedName>
        <fullName evidence="6">Metacaspase</fullName>
    </submittedName>
</protein>
<dbReference type="OrthoDB" id="3223806at2759"/>
<reference evidence="6" key="3">
    <citation type="submission" date="2014-01" db="EMBL/GenBank/DDBJ databases">
        <title>Evolution of pathogenesis and genome organization in the Tremellales.</title>
        <authorList>
            <person name="Cuomo C."/>
            <person name="Litvintseva A."/>
            <person name="Heitman J."/>
            <person name="Chen Y."/>
            <person name="Sun S."/>
            <person name="Springer D."/>
            <person name="Dromer F."/>
            <person name="Young S."/>
            <person name="Zeng Q."/>
            <person name="Chapman S."/>
            <person name="Gujja S."/>
            <person name="Saif S."/>
            <person name="Birren B."/>
        </authorList>
    </citation>
    <scope>NUCLEOTIDE SEQUENCE</scope>
    <source>
        <strain evidence="6">CBS 10118</strain>
    </source>
</reference>
<dbReference type="GO" id="GO:0006915">
    <property type="term" value="P:apoptotic process"/>
    <property type="evidence" value="ECO:0007669"/>
    <property type="project" value="UniProtKB-KW"/>
</dbReference>
<gene>
    <name evidence="6" type="ORF">I302_08797</name>
    <name evidence="7" type="ORF">I302_105516</name>
</gene>
<reference evidence="6" key="1">
    <citation type="submission" date="2013-07" db="EMBL/GenBank/DDBJ databases">
        <title>The Genome Sequence of Cryptococcus bestiolae CBS10118.</title>
        <authorList>
            <consortium name="The Broad Institute Genome Sequencing Platform"/>
            <person name="Cuomo C."/>
            <person name="Litvintseva A."/>
            <person name="Chen Y."/>
            <person name="Heitman J."/>
            <person name="Sun S."/>
            <person name="Springer D."/>
            <person name="Dromer F."/>
            <person name="Young S.K."/>
            <person name="Zeng Q."/>
            <person name="Gargeya S."/>
            <person name="Fitzgerald M."/>
            <person name="Abouelleil A."/>
            <person name="Alvarado L."/>
            <person name="Berlin A.M."/>
            <person name="Chapman S.B."/>
            <person name="Dewar J."/>
            <person name="Goldberg J."/>
            <person name="Griggs A."/>
            <person name="Gujja S."/>
            <person name="Hansen M."/>
            <person name="Howarth C."/>
            <person name="Imamovic A."/>
            <person name="Larimer J."/>
            <person name="McCowan C."/>
            <person name="Murphy C."/>
            <person name="Pearson M."/>
            <person name="Priest M."/>
            <person name="Roberts A."/>
            <person name="Saif S."/>
            <person name="Shea T."/>
            <person name="Sykes S."/>
            <person name="Wortman J."/>
            <person name="Nusbaum C."/>
            <person name="Birren B."/>
        </authorList>
    </citation>
    <scope>NUCLEOTIDE SEQUENCE [LARGE SCALE GENOMIC DNA]</scope>
    <source>
        <strain evidence="6">CBS 10118</strain>
    </source>
</reference>
<dbReference type="InterPro" id="IPR029030">
    <property type="entry name" value="Caspase-like_dom_sf"/>
</dbReference>